<dbReference type="Pfam" id="PF06227">
    <property type="entry name" value="Poxv_Bcl-2-like"/>
    <property type="match status" value="1"/>
</dbReference>
<sequence length="200" mass="23130">MKPKVNNIGNTPLHNYVSQYDITLIPHPQPIKKWKLKPSISINGYRSTFTMAFPCAQFRPCHCHATKDSLNTVADVRHCLTEYILWVSHRWTHRESAGSLYRLLISFRTDATELFGGELKDSLPWDNIDNCVEIIKCFIRNDSMKTAEELRAIIGLCTQSAIVSGRVFNDKYIDILLMLRKILNENDYLTLLDHIRTAKY</sequence>
<reference evidence="2 3" key="1">
    <citation type="journal article" date="2007" name="J. Gen. Virol.">
        <title>Genomic sequence of chorioallantois vaccinia virus Ankara, the ancestor of modified vaccinia virus Ankara.</title>
        <authorList>
            <person name="Meisinger-Henschel C."/>
            <person name="Schmidt M."/>
            <person name="Lukassen S."/>
            <person name="Linke B."/>
            <person name="Krause L."/>
            <person name="Konietzny S."/>
            <person name="Goesmann A."/>
            <person name="Howley P."/>
            <person name="Chaplin P."/>
            <person name="Suter M."/>
            <person name="Hausmann J."/>
        </authorList>
    </citation>
    <scope>NUCLEOTIDE SEQUENCE [LARGE SCALE GENOMIC DNA]</scope>
    <source>
        <strain evidence="2">Chorioallantois vaccinia virus Ankara</strain>
    </source>
</reference>
<gene>
    <name evidence="1" type="ORF">CVA008</name>
    <name evidence="2" type="ORF">CVA222</name>
</gene>
<evidence type="ECO:0000313" key="2">
    <source>
        <dbReference type="EMBL" id="CAM58386.1"/>
    </source>
</evidence>
<accession>A9J188</accession>
<evidence type="ECO:0000313" key="1">
    <source>
        <dbReference type="EMBL" id="CAM58172.1"/>
    </source>
</evidence>
<dbReference type="InterPro" id="IPR022819">
    <property type="entry name" value="Poxvirus_Bcl-2-like"/>
</dbReference>
<organismHost>
    <name type="scientific">Homo sapiens</name>
    <name type="common">Human</name>
    <dbReference type="NCBI Taxonomy" id="9606"/>
</organismHost>
<evidence type="ECO:0000313" key="3">
    <source>
        <dbReference type="Proteomes" id="UP000136916"/>
    </source>
</evidence>
<dbReference type="EMBL" id="AM501482">
    <property type="protein sequence ID" value="CAM58172.1"/>
    <property type="molecule type" value="Genomic_DNA"/>
</dbReference>
<protein>
    <submittedName>
        <fullName evidence="1">Uncharacterized protein CVA008</fullName>
    </submittedName>
    <submittedName>
        <fullName evidence="2">Uncharacterized protein CVA222</fullName>
    </submittedName>
</protein>
<dbReference type="Proteomes" id="UP000136916">
    <property type="component" value="Segment"/>
</dbReference>
<dbReference type="InterPro" id="IPR043018">
    <property type="entry name" value="Poxvirus_sf"/>
</dbReference>
<organism evidence="2 3">
    <name type="scientific">Vaccinia virus (strain Ankara)</name>
    <name type="common">VACV</name>
    <dbReference type="NCBI Taxonomy" id="126794"/>
    <lineage>
        <taxon>Viruses</taxon>
        <taxon>Varidnaviria</taxon>
        <taxon>Bamfordvirae</taxon>
        <taxon>Nucleocytoviricota</taxon>
        <taxon>Pokkesviricetes</taxon>
        <taxon>Chitovirales</taxon>
        <taxon>Poxviridae</taxon>
        <taxon>Chordopoxvirinae</taxon>
        <taxon>Orthopoxvirus</taxon>
        <taxon>Vaccinia virus</taxon>
    </lineage>
</organism>
<dbReference type="EMBL" id="AM501482">
    <property type="protein sequence ID" value="CAM58386.1"/>
    <property type="molecule type" value="Genomic_DNA"/>
</dbReference>
<dbReference type="Gene3D" id="1.10.437.20">
    <property type="entry name" value="dsDNA poxvirus"/>
    <property type="match status" value="1"/>
</dbReference>
<name>A9J188_VACCA</name>
<proteinExistence type="predicted"/>